<dbReference type="Gene3D" id="1.10.10.10">
    <property type="entry name" value="Winged helix-like DNA-binding domain superfamily/Winged helix DNA-binding domain"/>
    <property type="match status" value="1"/>
</dbReference>
<dbReference type="Proteomes" id="UP000006190">
    <property type="component" value="Unassembled WGS sequence"/>
</dbReference>
<dbReference type="RefSeq" id="WP_006309592.1">
    <property type="nucleotide sequence ID" value="NZ_JH601133.1"/>
</dbReference>
<dbReference type="PATRIC" id="fig|883113.3.peg.1376"/>
<comment type="function">
    <text evidence="5">Negative regulator of class I heat shock genes (grpE-dnaK-dnaJ and groELS operons). Prevents heat-shock induction of these operons.</text>
</comment>
<dbReference type="eggNOG" id="COG1420">
    <property type="taxonomic scope" value="Bacteria"/>
</dbReference>
<evidence type="ECO:0000256" key="4">
    <source>
        <dbReference type="ARBA" id="ARBA00023163"/>
    </source>
</evidence>
<dbReference type="SUPFAM" id="SSF46785">
    <property type="entry name" value="Winged helix' DNA-binding domain"/>
    <property type="match status" value="1"/>
</dbReference>
<evidence type="ECO:0000313" key="7">
    <source>
        <dbReference type="EMBL" id="EHR36374.1"/>
    </source>
</evidence>
<dbReference type="PANTHER" id="PTHR34824">
    <property type="entry name" value="HEAT-INDUCIBLE TRANSCRIPTION REPRESSOR HRCA"/>
    <property type="match status" value="1"/>
</dbReference>
<dbReference type="SUPFAM" id="SSF55781">
    <property type="entry name" value="GAF domain-like"/>
    <property type="match status" value="1"/>
</dbReference>
<dbReference type="Gene3D" id="3.30.390.60">
    <property type="entry name" value="Heat-inducible transcription repressor hrca homolog, domain 3"/>
    <property type="match status" value="1"/>
</dbReference>
<dbReference type="EMBL" id="AGEG01000015">
    <property type="protein sequence ID" value="EHR36374.1"/>
    <property type="molecule type" value="Genomic_DNA"/>
</dbReference>
<dbReference type="HOGENOM" id="CLU_050019_1_0_9"/>
<evidence type="ECO:0000256" key="1">
    <source>
        <dbReference type="ARBA" id="ARBA00022491"/>
    </source>
</evidence>
<keyword evidence="1 5" id="KW-0678">Repressor</keyword>
<keyword evidence="3 5" id="KW-0346">Stress response</keyword>
<dbReference type="Pfam" id="PF01628">
    <property type="entry name" value="HrcA"/>
    <property type="match status" value="1"/>
</dbReference>
<dbReference type="InterPro" id="IPR021153">
    <property type="entry name" value="HrcA_C"/>
</dbReference>
<organism evidence="7 8">
    <name type="scientific">Facklamia languida CCUG 37842</name>
    <dbReference type="NCBI Taxonomy" id="883113"/>
    <lineage>
        <taxon>Bacteria</taxon>
        <taxon>Bacillati</taxon>
        <taxon>Bacillota</taxon>
        <taxon>Bacilli</taxon>
        <taxon>Lactobacillales</taxon>
        <taxon>Aerococcaceae</taxon>
        <taxon>Facklamia</taxon>
    </lineage>
</organism>
<dbReference type="GO" id="GO:0003677">
    <property type="term" value="F:DNA binding"/>
    <property type="evidence" value="ECO:0007669"/>
    <property type="project" value="InterPro"/>
</dbReference>
<dbReference type="PANTHER" id="PTHR34824:SF1">
    <property type="entry name" value="HEAT-INDUCIBLE TRANSCRIPTION REPRESSOR HRCA"/>
    <property type="match status" value="1"/>
</dbReference>
<dbReference type="InterPro" id="IPR023120">
    <property type="entry name" value="WHTH_transcript_rep_HrcA_IDD"/>
</dbReference>
<sequence length="339" mass="39002">MLTPRQHQILDLIVQLYSNLESPIGSKTLLKESLLDVSPATIRNEMVVLEKNGFLIKAHSSSGRIPSYEGYRYYVNRLIDHDERDLSDRYEADLEAVQELFRNRPDHTFKTAKMVADLMVSLTGFTSLVFGQSMEDHYVANFKLVQLSDYQLMAILMTDQGHVESQIFQFHYGLSAQQVEDLVELLNDELLDLPLEDAYQRLKLTIPLLIQRQIGRLLDFSALVEKTIQQVKGHQYLIRGKNNLFDFFDSQNTVPEFKEFFNLIEGSKELFDILEARQDGIEVLFGQDFAPKSMQNLALITASFTLDAQRMTLCLLGPSTMRFSRIIPMMELIIGKFNE</sequence>
<accession>H3NKJ1</accession>
<protein>
    <recommendedName>
        <fullName evidence="5">Heat-inducible transcription repressor HrcA</fullName>
    </recommendedName>
</protein>
<comment type="similarity">
    <text evidence="5">Belongs to the HrcA family.</text>
</comment>
<dbReference type="InterPro" id="IPR036390">
    <property type="entry name" value="WH_DNA-bd_sf"/>
</dbReference>
<dbReference type="Gene3D" id="3.30.450.40">
    <property type="match status" value="1"/>
</dbReference>
<dbReference type="InterPro" id="IPR029016">
    <property type="entry name" value="GAF-like_dom_sf"/>
</dbReference>
<dbReference type="InterPro" id="IPR002571">
    <property type="entry name" value="HrcA"/>
</dbReference>
<keyword evidence="2 5" id="KW-0805">Transcription regulation</keyword>
<dbReference type="AlphaFoldDB" id="H3NKJ1"/>
<dbReference type="InterPro" id="IPR036388">
    <property type="entry name" value="WH-like_DNA-bd_sf"/>
</dbReference>
<evidence type="ECO:0000313" key="8">
    <source>
        <dbReference type="Proteomes" id="UP000006190"/>
    </source>
</evidence>
<dbReference type="PIRSF" id="PIRSF005485">
    <property type="entry name" value="HrcA"/>
    <property type="match status" value="1"/>
</dbReference>
<feature type="domain" description="Heat-inducible transcription repressor HrcA C-terminal" evidence="6">
    <location>
        <begin position="113"/>
        <end position="327"/>
    </location>
</feature>
<comment type="caution">
    <text evidence="7">The sequence shown here is derived from an EMBL/GenBank/DDBJ whole genome shotgun (WGS) entry which is preliminary data.</text>
</comment>
<dbReference type="OrthoDB" id="9783139at2"/>
<gene>
    <name evidence="5" type="primary">hrcA</name>
    <name evidence="7" type="ORF">HMPREF9708_01380</name>
</gene>
<name>H3NKJ1_9LACT</name>
<dbReference type="GO" id="GO:0045892">
    <property type="term" value="P:negative regulation of DNA-templated transcription"/>
    <property type="evidence" value="ECO:0007669"/>
    <property type="project" value="UniProtKB-UniRule"/>
</dbReference>
<keyword evidence="4 5" id="KW-0804">Transcription</keyword>
<keyword evidence="8" id="KW-1185">Reference proteome</keyword>
<evidence type="ECO:0000256" key="3">
    <source>
        <dbReference type="ARBA" id="ARBA00023016"/>
    </source>
</evidence>
<evidence type="ECO:0000256" key="2">
    <source>
        <dbReference type="ARBA" id="ARBA00023015"/>
    </source>
</evidence>
<evidence type="ECO:0000259" key="6">
    <source>
        <dbReference type="Pfam" id="PF01628"/>
    </source>
</evidence>
<dbReference type="STRING" id="883113.HMPREF9708_01380"/>
<evidence type="ECO:0000256" key="5">
    <source>
        <dbReference type="HAMAP-Rule" id="MF_00081"/>
    </source>
</evidence>
<reference evidence="7 8" key="1">
    <citation type="submission" date="2012-01" db="EMBL/GenBank/DDBJ databases">
        <title>The Genome Sequence of Facklamia languida CCUG 37842.</title>
        <authorList>
            <consortium name="The Broad Institute Genome Sequencing Platform"/>
            <person name="Earl A."/>
            <person name="Ward D."/>
            <person name="Feldgarden M."/>
            <person name="Gevers D."/>
            <person name="Huys G."/>
            <person name="Young S.K."/>
            <person name="Zeng Q."/>
            <person name="Gargeya S."/>
            <person name="Fitzgerald M."/>
            <person name="Haas B."/>
            <person name="Abouelleil A."/>
            <person name="Alvarado L."/>
            <person name="Arachchi H.M."/>
            <person name="Berlin A."/>
            <person name="Chapman S.B."/>
            <person name="Gearin G."/>
            <person name="Goldberg J."/>
            <person name="Griggs A."/>
            <person name="Gujja S."/>
            <person name="Hansen M."/>
            <person name="Heiman D."/>
            <person name="Howarth C."/>
            <person name="Larimer J."/>
            <person name="Lui A."/>
            <person name="MacDonald P.J.P."/>
            <person name="McCowen C."/>
            <person name="Montmayeur A."/>
            <person name="Murphy C."/>
            <person name="Neiman D."/>
            <person name="Pearson M."/>
            <person name="Priest M."/>
            <person name="Roberts A."/>
            <person name="Saif S."/>
            <person name="Shea T."/>
            <person name="Sisk P."/>
            <person name="Stolte C."/>
            <person name="Sykes S."/>
            <person name="Wortman J."/>
            <person name="Nusbaum C."/>
            <person name="Birren B."/>
        </authorList>
    </citation>
    <scope>NUCLEOTIDE SEQUENCE [LARGE SCALE GENOMIC DNA]</scope>
    <source>
        <strain evidence="7 8">CCUG 37842</strain>
    </source>
</reference>
<dbReference type="NCBIfam" id="TIGR00331">
    <property type="entry name" value="hrcA"/>
    <property type="match status" value="1"/>
</dbReference>
<proteinExistence type="inferred from homology"/>
<dbReference type="HAMAP" id="MF_00081">
    <property type="entry name" value="HrcA"/>
    <property type="match status" value="1"/>
</dbReference>